<name>A0ACD5DGJ5_9LACO</name>
<dbReference type="EMBL" id="CP168151">
    <property type="protein sequence ID" value="XFD40288.1"/>
    <property type="molecule type" value="Genomic_DNA"/>
</dbReference>
<gene>
    <name evidence="1" type="ORF">O0236_002970</name>
</gene>
<organism evidence="1 2">
    <name type="scientific">Lentilactobacillus terminaliae</name>
    <dbReference type="NCBI Taxonomy" id="3003483"/>
    <lineage>
        <taxon>Bacteria</taxon>
        <taxon>Bacillati</taxon>
        <taxon>Bacillota</taxon>
        <taxon>Bacilli</taxon>
        <taxon>Lactobacillales</taxon>
        <taxon>Lactobacillaceae</taxon>
        <taxon>Lentilactobacillus</taxon>
    </lineage>
</organism>
<evidence type="ECO:0000313" key="2">
    <source>
        <dbReference type="Proteomes" id="UP001149860"/>
    </source>
</evidence>
<protein>
    <submittedName>
        <fullName evidence="1">Biotin--[acetyl-CoA-carboxylase] ligase</fullName>
        <ecNumber evidence="1">6.3.4.15</ecNumber>
    </submittedName>
</protein>
<dbReference type="Proteomes" id="UP001149860">
    <property type="component" value="Chromosome"/>
</dbReference>
<reference evidence="1" key="1">
    <citation type="submission" date="2024-08" db="EMBL/GenBank/DDBJ databases">
        <title>Lentilactobacillus sp. nov., isolated from tree bark.</title>
        <authorList>
            <person name="Phuengjayaem S."/>
            <person name="Tanasupawat S."/>
        </authorList>
    </citation>
    <scope>NUCLEOTIDE SEQUENCE</scope>
    <source>
        <strain evidence="1">SPB1-3</strain>
    </source>
</reference>
<keyword evidence="1" id="KW-0436">Ligase</keyword>
<keyword evidence="2" id="KW-1185">Reference proteome</keyword>
<accession>A0ACD5DGJ5</accession>
<evidence type="ECO:0000313" key="1">
    <source>
        <dbReference type="EMBL" id="XFD40288.1"/>
    </source>
</evidence>
<proteinExistence type="predicted"/>
<sequence>MKTNQLNDKLINKLAEKNSDSKQMPIIRIFDELDSTSEYLKRLIAQAPQIKPMIVLAAKQTSGHGKRGRPFYSPAGTGIYMSILIPQVQIDPELSGRITIGAAMAVIEAIKNNFSNIKLTAKWVNDILFQGRKIGGILAEMITDVNEQKNLVLGIGINLNTQDFPNDLKGQAGSLTNEVESGVREAIISEIYSNFIKQLGQIGSEVTIDQYRQVSDTIGRMVEVQTGNMIIRGLAKDIDNLGNLVVELNDGQLRHIVSGDVLKVNATN</sequence>
<dbReference type="EC" id="6.3.4.15" evidence="1"/>